<comment type="subcellular location">
    <subcellularLocation>
        <location evidence="1">Membrane</location>
        <topology evidence="1">Multi-pass membrane protein</topology>
    </subcellularLocation>
</comment>
<name>A0A1Q9CZI1_SYMMI</name>
<evidence type="ECO:0000256" key="6">
    <source>
        <dbReference type="SAM" id="SignalP"/>
    </source>
</evidence>
<feature type="signal peptide" evidence="6">
    <location>
        <begin position="1"/>
        <end position="24"/>
    </location>
</feature>
<evidence type="ECO:0000313" key="8">
    <source>
        <dbReference type="Proteomes" id="UP000186817"/>
    </source>
</evidence>
<gene>
    <name evidence="7" type="ORF">AK812_SmicGene30361</name>
</gene>
<proteinExistence type="predicted"/>
<dbReference type="Proteomes" id="UP000186817">
    <property type="component" value="Unassembled WGS sequence"/>
</dbReference>
<evidence type="ECO:0000256" key="5">
    <source>
        <dbReference type="SAM" id="Phobius"/>
    </source>
</evidence>
<dbReference type="OrthoDB" id="432663at2759"/>
<dbReference type="InterPro" id="IPR007941">
    <property type="entry name" value="DUF726"/>
</dbReference>
<dbReference type="PANTHER" id="PTHR17920:SF3">
    <property type="entry name" value="TRANSMEMBRANE AND COILED-COIL DOMAIN-CONTAINING PROTEIN 4"/>
    <property type="match status" value="1"/>
</dbReference>
<feature type="transmembrane region" description="Helical" evidence="5">
    <location>
        <begin position="659"/>
        <end position="682"/>
    </location>
</feature>
<evidence type="ECO:0000256" key="2">
    <source>
        <dbReference type="ARBA" id="ARBA00022692"/>
    </source>
</evidence>
<feature type="chain" id="PRO_5012344626" evidence="6">
    <location>
        <begin position="25"/>
        <end position="909"/>
    </location>
</feature>
<keyword evidence="8" id="KW-1185">Reference proteome</keyword>
<comment type="caution">
    <text evidence="7">The sequence shown here is derived from an EMBL/GenBank/DDBJ whole genome shotgun (WGS) entry which is preliminary data.</text>
</comment>
<accession>A0A1Q9CZI1</accession>
<protein>
    <submittedName>
        <fullName evidence="7">Uncharacterized protein</fullName>
    </submittedName>
</protein>
<reference evidence="7 8" key="1">
    <citation type="submission" date="2016-02" db="EMBL/GenBank/DDBJ databases">
        <title>Genome analysis of coral dinoflagellate symbionts highlights evolutionary adaptations to a symbiotic lifestyle.</title>
        <authorList>
            <person name="Aranda M."/>
            <person name="Li Y."/>
            <person name="Liew Y.J."/>
            <person name="Baumgarten S."/>
            <person name="Simakov O."/>
            <person name="Wilson M."/>
            <person name="Piel J."/>
            <person name="Ashoor H."/>
            <person name="Bougouffa S."/>
            <person name="Bajic V.B."/>
            <person name="Ryu T."/>
            <person name="Ravasi T."/>
            <person name="Bayer T."/>
            <person name="Micklem G."/>
            <person name="Kim H."/>
            <person name="Bhak J."/>
            <person name="Lajeunesse T.C."/>
            <person name="Voolstra C.R."/>
        </authorList>
    </citation>
    <scope>NUCLEOTIDE SEQUENCE [LARGE SCALE GENOMIC DNA]</scope>
    <source>
        <strain evidence="7 8">CCMP2467</strain>
    </source>
</reference>
<dbReference type="AlphaFoldDB" id="A0A1Q9CZI1"/>
<dbReference type="EMBL" id="LSRX01000820">
    <property type="protein sequence ID" value="OLP88310.1"/>
    <property type="molecule type" value="Genomic_DNA"/>
</dbReference>
<keyword evidence="2 5" id="KW-0812">Transmembrane</keyword>
<evidence type="ECO:0000256" key="1">
    <source>
        <dbReference type="ARBA" id="ARBA00004141"/>
    </source>
</evidence>
<feature type="transmembrane region" description="Helical" evidence="5">
    <location>
        <begin position="613"/>
        <end position="639"/>
    </location>
</feature>
<keyword evidence="6" id="KW-0732">Signal</keyword>
<dbReference type="GO" id="GO:0016020">
    <property type="term" value="C:membrane"/>
    <property type="evidence" value="ECO:0007669"/>
    <property type="project" value="UniProtKB-SubCell"/>
</dbReference>
<feature type="transmembrane region" description="Helical" evidence="5">
    <location>
        <begin position="722"/>
        <end position="742"/>
    </location>
</feature>
<keyword evidence="4 5" id="KW-0472">Membrane</keyword>
<evidence type="ECO:0000313" key="7">
    <source>
        <dbReference type="EMBL" id="OLP88310.1"/>
    </source>
</evidence>
<dbReference type="PANTHER" id="PTHR17920">
    <property type="entry name" value="TRANSMEMBRANE AND COILED-COIL DOMAIN-CONTAINING PROTEIN 4 TMCO4"/>
    <property type="match status" value="1"/>
</dbReference>
<feature type="transmembrane region" description="Helical" evidence="5">
    <location>
        <begin position="223"/>
        <end position="245"/>
    </location>
</feature>
<sequence length="909" mass="96869">MFCFKSIEGWRLLWCSRVVRLALASQSADEEPAGREDKLGSASATVGWAADRCWPVGGEDACLTYADKSPDEASVAAGLSVLYREGCREKARVLKHLSASSEEELKAGLQQGQQSSAAATAVQRQHWLFVCRCGLADERKLELEPSMHGAGSASEFRSKSAAMIEMILGCRQEKKFGHFGIPEQVIAGTVLEGWESEIGGALFASSILEAQKAARGNWRKSKVAMAAAGGGLVLAITGGLAPIVAPALATGVVHVCQLSRSVALLDNVVAEDPVAILEKPEATQTCWLLVTCTAGAVALFGATGAGLTGWKMSKRWGDLEAISGIRIPAIGNQLQEATAALDQATTVPWQSVGVPLELPYLSLAVGCTLSEKDTHTSDSSLARCIGQLTESVCAWMNGAYEVAVAQLGAASPGGSTTVRYHFQHKVDQVQRPMAQQGKRAFRELPVHEIHDKRAQGFGDQSCTARADFRKPWMDAAKVFFPKSGVAGCERCAFVLAHVHVKGPRGPGGYMAGSGEELYSFTYSDGLRKGCHIVEQLHVDKIAGRFTWTRGLQSEGKEVAAKRQGSSYVISHVSSVRFATRLGDPNSEFLSATQRQLVKHRAIRTWLSSNAPSILGLLAVLFNALTVTLVLAACLCHATWQVFPQAGDSFDMSQGPDSEALAAAATLSVLTVLAATVAGWWLGIFRCRCCGFKAFERETVGTATRLTSKIAARCKIQRPLTGAVLAVCILWCFFVLLLCPIAYGLSRRTMCDEGSCSPEPGSPLLPTCGVGRCRCGGLADLTCITASAGQDLSLCRNVKQPMCTAAGSDQTASGVHLPLLASAVGSTGVAVLLGLVWLLNAWGMYAGWVRAIDPSEVVMVPQVQYHRFSVNFRSRSEGKLIFTLSAEDDPHGVAAALMPPGPPRGRVMLI</sequence>
<feature type="transmembrane region" description="Helical" evidence="5">
    <location>
        <begin position="818"/>
        <end position="839"/>
    </location>
</feature>
<keyword evidence="3 5" id="KW-1133">Transmembrane helix</keyword>
<evidence type="ECO:0000256" key="3">
    <source>
        <dbReference type="ARBA" id="ARBA00022989"/>
    </source>
</evidence>
<feature type="transmembrane region" description="Helical" evidence="5">
    <location>
        <begin position="287"/>
        <end position="307"/>
    </location>
</feature>
<evidence type="ECO:0000256" key="4">
    <source>
        <dbReference type="ARBA" id="ARBA00023136"/>
    </source>
</evidence>
<organism evidence="7 8">
    <name type="scientific">Symbiodinium microadriaticum</name>
    <name type="common">Dinoflagellate</name>
    <name type="synonym">Zooxanthella microadriatica</name>
    <dbReference type="NCBI Taxonomy" id="2951"/>
    <lineage>
        <taxon>Eukaryota</taxon>
        <taxon>Sar</taxon>
        <taxon>Alveolata</taxon>
        <taxon>Dinophyceae</taxon>
        <taxon>Suessiales</taxon>
        <taxon>Symbiodiniaceae</taxon>
        <taxon>Symbiodinium</taxon>
    </lineage>
</organism>